<evidence type="ECO:0000256" key="2">
    <source>
        <dbReference type="SAM" id="Phobius"/>
    </source>
</evidence>
<evidence type="ECO:0000313" key="4">
    <source>
        <dbReference type="Proteomes" id="UP000242457"/>
    </source>
</evidence>
<sequence>MSLRTRPNIHHPLLTRPEIRQEPLEIGPNILQNFDKRRPGSPDISPTILGVHKGQVPPQQVSCLPAKVSREYRIRDEDQLIYLSRRVILTLRDLLNRRQDMNVIFPPQFRLSLVRLFLVCLWIIVFNQGIRFLINRIFFLSVTQRNQMINDDDEYFPSQNFYQTQTVKIRGFQWLIKRYPMFISTSRDSHRNSGSESTPNKQEWKKK</sequence>
<reference evidence="3 4" key="1">
    <citation type="submission" date="2014-07" db="EMBL/GenBank/DDBJ databases">
        <title>Genomic and transcriptomic analysis on Apis cerana provide comprehensive insights into honey bee biology.</title>
        <authorList>
            <person name="Diao Q."/>
            <person name="Sun L."/>
            <person name="Zheng H."/>
            <person name="Zheng H."/>
            <person name="Xu S."/>
            <person name="Wang S."/>
            <person name="Zeng Z."/>
            <person name="Hu F."/>
            <person name="Su S."/>
            <person name="Wu J."/>
        </authorList>
    </citation>
    <scope>NUCLEOTIDE SEQUENCE [LARGE SCALE GENOMIC DNA]</scope>
    <source>
        <tissue evidence="3">Pupae without intestine</tissue>
    </source>
</reference>
<gene>
    <name evidence="3" type="ORF">APICC_02368</name>
</gene>
<accession>A0A2A3ESF7</accession>
<dbReference type="Proteomes" id="UP000242457">
    <property type="component" value="Unassembled WGS sequence"/>
</dbReference>
<dbReference type="AlphaFoldDB" id="A0A2A3ESF7"/>
<keyword evidence="2" id="KW-0472">Membrane</keyword>
<evidence type="ECO:0000256" key="1">
    <source>
        <dbReference type="SAM" id="MobiDB-lite"/>
    </source>
</evidence>
<feature type="region of interest" description="Disordered" evidence="1">
    <location>
        <begin position="186"/>
        <end position="207"/>
    </location>
</feature>
<organism evidence="3 4">
    <name type="scientific">Apis cerana cerana</name>
    <name type="common">Oriental honeybee</name>
    <dbReference type="NCBI Taxonomy" id="94128"/>
    <lineage>
        <taxon>Eukaryota</taxon>
        <taxon>Metazoa</taxon>
        <taxon>Ecdysozoa</taxon>
        <taxon>Arthropoda</taxon>
        <taxon>Hexapoda</taxon>
        <taxon>Insecta</taxon>
        <taxon>Pterygota</taxon>
        <taxon>Neoptera</taxon>
        <taxon>Endopterygota</taxon>
        <taxon>Hymenoptera</taxon>
        <taxon>Apocrita</taxon>
        <taxon>Aculeata</taxon>
        <taxon>Apoidea</taxon>
        <taxon>Anthophila</taxon>
        <taxon>Apidae</taxon>
        <taxon>Apis</taxon>
    </lineage>
</organism>
<proteinExistence type="predicted"/>
<dbReference type="EMBL" id="KZ288189">
    <property type="protein sequence ID" value="PBC34630.1"/>
    <property type="molecule type" value="Genomic_DNA"/>
</dbReference>
<evidence type="ECO:0000313" key="3">
    <source>
        <dbReference type="EMBL" id="PBC34630.1"/>
    </source>
</evidence>
<name>A0A2A3ESF7_APICC</name>
<keyword evidence="2" id="KW-0812">Transmembrane</keyword>
<keyword evidence="2" id="KW-1133">Transmembrane helix</keyword>
<keyword evidence="4" id="KW-1185">Reference proteome</keyword>
<feature type="transmembrane region" description="Helical" evidence="2">
    <location>
        <begin position="113"/>
        <end position="134"/>
    </location>
</feature>
<protein>
    <submittedName>
        <fullName evidence="3">Uncharacterized protein</fullName>
    </submittedName>
</protein>